<dbReference type="NCBIfam" id="NF033539">
    <property type="entry name" value="transpos_IS1380"/>
    <property type="match status" value="1"/>
</dbReference>
<keyword evidence="3" id="KW-1185">Reference proteome</keyword>
<feature type="domain" description="Transposase DDE" evidence="1">
    <location>
        <begin position="36"/>
        <end position="349"/>
    </location>
</feature>
<comment type="caution">
    <text evidence="2">The sequence shown here is derived from an EMBL/GenBank/DDBJ whole genome shotgun (WGS) entry which is preliminary data.</text>
</comment>
<gene>
    <name evidence="2" type="ORF">RM423_24815</name>
</gene>
<dbReference type="RefSeq" id="WP_311425706.1">
    <property type="nucleotide sequence ID" value="NZ_JAVREH010000173.1"/>
</dbReference>
<name>A0ABU2JHV8_9ACTN</name>
<reference evidence="3" key="1">
    <citation type="submission" date="2023-07" db="EMBL/GenBank/DDBJ databases">
        <title>30 novel species of actinomycetes from the DSMZ collection.</title>
        <authorList>
            <person name="Nouioui I."/>
        </authorList>
    </citation>
    <scope>NUCLEOTIDE SEQUENCE [LARGE SCALE GENOMIC DNA]</scope>
    <source>
        <strain evidence="3">DSM 44399</strain>
    </source>
</reference>
<evidence type="ECO:0000313" key="2">
    <source>
        <dbReference type="EMBL" id="MDT0264573.1"/>
    </source>
</evidence>
<organism evidence="2 3">
    <name type="scientific">Jatrophihabitans lederbergiae</name>
    <dbReference type="NCBI Taxonomy" id="3075547"/>
    <lineage>
        <taxon>Bacteria</taxon>
        <taxon>Bacillati</taxon>
        <taxon>Actinomycetota</taxon>
        <taxon>Actinomycetes</taxon>
        <taxon>Jatrophihabitantales</taxon>
        <taxon>Jatrophihabitantaceae</taxon>
        <taxon>Jatrophihabitans</taxon>
    </lineage>
</organism>
<proteinExistence type="predicted"/>
<protein>
    <submittedName>
        <fullName evidence="2">IS1380 family transposase</fullName>
    </submittedName>
</protein>
<evidence type="ECO:0000313" key="3">
    <source>
        <dbReference type="Proteomes" id="UP001183176"/>
    </source>
</evidence>
<evidence type="ECO:0000259" key="1">
    <source>
        <dbReference type="Pfam" id="PF13701"/>
    </source>
</evidence>
<dbReference type="EMBL" id="JAVREH010000173">
    <property type="protein sequence ID" value="MDT0264573.1"/>
    <property type="molecule type" value="Genomic_DNA"/>
</dbReference>
<dbReference type="Pfam" id="PF13701">
    <property type="entry name" value="DDE_Tnp_1_4"/>
    <property type="match status" value="1"/>
</dbReference>
<accession>A0ABU2JHV8</accession>
<dbReference type="Proteomes" id="UP001183176">
    <property type="component" value="Unassembled WGS sequence"/>
</dbReference>
<feature type="non-terminal residue" evidence="2">
    <location>
        <position position="1"/>
    </location>
</feature>
<dbReference type="InterPro" id="IPR047960">
    <property type="entry name" value="Transpos_IS1380"/>
</dbReference>
<dbReference type="InterPro" id="IPR025668">
    <property type="entry name" value="Tnp_DDE_dom"/>
</dbReference>
<sequence>FTFGHVRQLDAVASDFLTALAGHAPLLPGIGEFAFLDIDDTVKATHGYQKQGAGYGYTGVKGLNALIATVSTPLCAPVIVATRLRKGSTNSTRGAARLVSDALTTARACGASGIVVVRADSAYYGRDVIAAARRGGARFSITTRKDPAVSRAIAGIDERRWTQIRYPQAVFDEQLQQWISDAEVAEVPFTAFTSRPQAEQVAARLIVRRVRDANPAHTVANDQGELFPAWRHHAVFTDSPQPMFDAEADHRRHAIIEQVHADLKNGPLAHLPSGSFAANSAWLVLAAIAFNLTRATGALAGQLHAKAVTATIRAQLITIPARITRSARRTTLRMPTNWPWQHAFDAIFAAALSPPVTT</sequence>